<keyword evidence="4" id="KW-0804">Transcription</keyword>
<feature type="domain" description="Zn(2)-C6 fungal-type" evidence="6">
    <location>
        <begin position="39"/>
        <end position="71"/>
    </location>
</feature>
<evidence type="ECO:0000256" key="1">
    <source>
        <dbReference type="ARBA" id="ARBA00004123"/>
    </source>
</evidence>
<dbReference type="Proteomes" id="UP000027195">
    <property type="component" value="Unassembled WGS sequence"/>
</dbReference>
<dbReference type="GO" id="GO:0000981">
    <property type="term" value="F:DNA-binding transcription factor activity, RNA polymerase II-specific"/>
    <property type="evidence" value="ECO:0007669"/>
    <property type="project" value="InterPro"/>
</dbReference>
<dbReference type="CDD" id="cd00067">
    <property type="entry name" value="GAL4"/>
    <property type="match status" value="1"/>
</dbReference>
<dbReference type="HOGENOM" id="CLU_022337_0_0_1"/>
<accession>A0A067MKG7</accession>
<comment type="subcellular location">
    <subcellularLocation>
        <location evidence="1">Nucleus</location>
    </subcellularLocation>
</comment>
<dbReference type="CDD" id="cd12148">
    <property type="entry name" value="fungal_TF_MHR"/>
    <property type="match status" value="1"/>
</dbReference>
<keyword evidence="3" id="KW-0805">Transcription regulation</keyword>
<dbReference type="Pfam" id="PF00172">
    <property type="entry name" value="Zn_clus"/>
    <property type="match status" value="1"/>
</dbReference>
<evidence type="ECO:0000256" key="5">
    <source>
        <dbReference type="ARBA" id="ARBA00023242"/>
    </source>
</evidence>
<dbReference type="SMART" id="SM00066">
    <property type="entry name" value="GAL4"/>
    <property type="match status" value="1"/>
</dbReference>
<evidence type="ECO:0000313" key="7">
    <source>
        <dbReference type="EMBL" id="KDQ16049.1"/>
    </source>
</evidence>
<evidence type="ECO:0000313" key="8">
    <source>
        <dbReference type="Proteomes" id="UP000027195"/>
    </source>
</evidence>
<protein>
    <recommendedName>
        <fullName evidence="6">Zn(2)-C6 fungal-type domain-containing protein</fullName>
    </recommendedName>
</protein>
<dbReference type="Pfam" id="PF04082">
    <property type="entry name" value="Fungal_trans"/>
    <property type="match status" value="1"/>
</dbReference>
<dbReference type="PANTHER" id="PTHR47338:SF29">
    <property type="entry name" value="ZN(2)-C6 FUNGAL-TYPE DOMAIN-CONTAINING PROTEIN"/>
    <property type="match status" value="1"/>
</dbReference>
<dbReference type="GO" id="GO:0006351">
    <property type="term" value="P:DNA-templated transcription"/>
    <property type="evidence" value="ECO:0007669"/>
    <property type="project" value="InterPro"/>
</dbReference>
<keyword evidence="2" id="KW-0479">Metal-binding</keyword>
<sequence length="533" mass="59327">MASISSFALVPALHPSALDEELEKYDSTTGRWSLQRGAACTACRKKKHKCDAQRPICGRCLRAGAISDCVYGSVPKSRAQTLQHKLRDLEGKIQILTAALSAATPNHTTRVPALPSLPLRAPKPRLTKNPAPLGYWCEQDEIPAPLRDYLLSIFIQNRRPITFEFNVPRLQEQVALPPDNPGSLHPALKNAIYMTACHFGPANLSTYEPVFLRRVRRSLYTSLETLDRLFDFIRAYALMAMYYYFKGRLIEGHFHASAAMSFAMACGLHKITPQNPSNPSLLNPPKDDIELGDRIHTFWFLLIADRGGSLWCGLPQSLADEEIETAWPRPVEDYEKGNIWGGEYSSLCEFLGDSEDAASGSSDTVFCQRMKGIVLMERATRLVNQAKQEDPMDGELAKKFLALRRTTTQFLNSLPSSPARFEPQDLWHACLLACSSAHGASLLIDTTYIDDSDACHKRRMSSAGAVVSIVHLLSEANLLRFPGLGWINAFDVLIAERKRIKRLSLPGLKEVEAQLAILRGAMARLAEFYPIAT</sequence>
<evidence type="ECO:0000259" key="6">
    <source>
        <dbReference type="PROSITE" id="PS50048"/>
    </source>
</evidence>
<name>A0A067MKG7_BOTB1</name>
<proteinExistence type="predicted"/>
<dbReference type="InterPro" id="IPR050815">
    <property type="entry name" value="TF_fung"/>
</dbReference>
<dbReference type="EMBL" id="KL198029">
    <property type="protein sequence ID" value="KDQ16049.1"/>
    <property type="molecule type" value="Genomic_DNA"/>
</dbReference>
<dbReference type="GO" id="GO:0003677">
    <property type="term" value="F:DNA binding"/>
    <property type="evidence" value="ECO:0007669"/>
    <property type="project" value="InterPro"/>
</dbReference>
<dbReference type="OrthoDB" id="2309723at2759"/>
<dbReference type="AlphaFoldDB" id="A0A067MKG7"/>
<dbReference type="PROSITE" id="PS50048">
    <property type="entry name" value="ZN2_CY6_FUNGAL_2"/>
    <property type="match status" value="1"/>
</dbReference>
<dbReference type="SUPFAM" id="SSF57701">
    <property type="entry name" value="Zn2/Cys6 DNA-binding domain"/>
    <property type="match status" value="1"/>
</dbReference>
<dbReference type="GO" id="GO:0005634">
    <property type="term" value="C:nucleus"/>
    <property type="evidence" value="ECO:0007669"/>
    <property type="project" value="UniProtKB-SubCell"/>
</dbReference>
<keyword evidence="5" id="KW-0539">Nucleus</keyword>
<keyword evidence="8" id="KW-1185">Reference proteome</keyword>
<reference evidence="8" key="1">
    <citation type="journal article" date="2014" name="Proc. Natl. Acad. Sci. U.S.A.">
        <title>Extensive sampling of basidiomycete genomes demonstrates inadequacy of the white-rot/brown-rot paradigm for wood decay fungi.</title>
        <authorList>
            <person name="Riley R."/>
            <person name="Salamov A.A."/>
            <person name="Brown D.W."/>
            <person name="Nagy L.G."/>
            <person name="Floudas D."/>
            <person name="Held B.W."/>
            <person name="Levasseur A."/>
            <person name="Lombard V."/>
            <person name="Morin E."/>
            <person name="Otillar R."/>
            <person name="Lindquist E.A."/>
            <person name="Sun H."/>
            <person name="LaButti K.M."/>
            <person name="Schmutz J."/>
            <person name="Jabbour D."/>
            <person name="Luo H."/>
            <person name="Baker S.E."/>
            <person name="Pisabarro A.G."/>
            <person name="Walton J.D."/>
            <person name="Blanchette R.A."/>
            <person name="Henrissat B."/>
            <person name="Martin F."/>
            <person name="Cullen D."/>
            <person name="Hibbett D.S."/>
            <person name="Grigoriev I.V."/>
        </authorList>
    </citation>
    <scope>NUCLEOTIDE SEQUENCE [LARGE SCALE GENOMIC DNA]</scope>
    <source>
        <strain evidence="8">FD-172 SS1</strain>
    </source>
</reference>
<dbReference type="InterPro" id="IPR007219">
    <property type="entry name" value="XnlR_reg_dom"/>
</dbReference>
<dbReference type="STRING" id="930990.A0A067MKG7"/>
<dbReference type="PANTHER" id="PTHR47338">
    <property type="entry name" value="ZN(II)2CYS6 TRANSCRIPTION FACTOR (EUROFUNG)-RELATED"/>
    <property type="match status" value="1"/>
</dbReference>
<evidence type="ECO:0000256" key="4">
    <source>
        <dbReference type="ARBA" id="ARBA00023163"/>
    </source>
</evidence>
<dbReference type="Gene3D" id="4.10.240.10">
    <property type="entry name" value="Zn(2)-C6 fungal-type DNA-binding domain"/>
    <property type="match status" value="1"/>
</dbReference>
<dbReference type="SMART" id="SM00906">
    <property type="entry name" value="Fungal_trans"/>
    <property type="match status" value="1"/>
</dbReference>
<dbReference type="PROSITE" id="PS00463">
    <property type="entry name" value="ZN2_CY6_FUNGAL_1"/>
    <property type="match status" value="1"/>
</dbReference>
<dbReference type="InterPro" id="IPR036864">
    <property type="entry name" value="Zn2-C6_fun-type_DNA-bd_sf"/>
</dbReference>
<dbReference type="InParanoid" id="A0A067MKG7"/>
<evidence type="ECO:0000256" key="2">
    <source>
        <dbReference type="ARBA" id="ARBA00022723"/>
    </source>
</evidence>
<dbReference type="InterPro" id="IPR001138">
    <property type="entry name" value="Zn2Cys6_DnaBD"/>
</dbReference>
<evidence type="ECO:0000256" key="3">
    <source>
        <dbReference type="ARBA" id="ARBA00023015"/>
    </source>
</evidence>
<organism evidence="7 8">
    <name type="scientific">Botryobasidium botryosum (strain FD-172 SS1)</name>
    <dbReference type="NCBI Taxonomy" id="930990"/>
    <lineage>
        <taxon>Eukaryota</taxon>
        <taxon>Fungi</taxon>
        <taxon>Dikarya</taxon>
        <taxon>Basidiomycota</taxon>
        <taxon>Agaricomycotina</taxon>
        <taxon>Agaricomycetes</taxon>
        <taxon>Cantharellales</taxon>
        <taxon>Botryobasidiaceae</taxon>
        <taxon>Botryobasidium</taxon>
    </lineage>
</organism>
<dbReference type="GO" id="GO:0008270">
    <property type="term" value="F:zinc ion binding"/>
    <property type="evidence" value="ECO:0007669"/>
    <property type="project" value="InterPro"/>
</dbReference>
<gene>
    <name evidence="7" type="ORF">BOTBODRAFT_31130</name>
</gene>